<keyword evidence="2" id="KW-0812">Transmembrane</keyword>
<keyword evidence="4" id="KW-1185">Reference proteome</keyword>
<protein>
    <submittedName>
        <fullName evidence="3">Uncharacterized protein</fullName>
    </submittedName>
</protein>
<feature type="compositionally biased region" description="Basic and acidic residues" evidence="1">
    <location>
        <begin position="131"/>
        <end position="148"/>
    </location>
</feature>
<reference evidence="3 4" key="1">
    <citation type="submission" date="2024-05" db="EMBL/GenBank/DDBJ databases">
        <title>Culex pipiens pipiens assembly and annotation.</title>
        <authorList>
            <person name="Alout H."/>
            <person name="Durand T."/>
        </authorList>
    </citation>
    <scope>NUCLEOTIDE SEQUENCE [LARGE SCALE GENOMIC DNA]</scope>
    <source>
        <strain evidence="3">HA-2024</strain>
        <tissue evidence="3">Whole body</tissue>
    </source>
</reference>
<comment type="caution">
    <text evidence="3">The sequence shown here is derived from an EMBL/GenBank/DDBJ whole genome shotgun (WGS) entry which is preliminary data.</text>
</comment>
<dbReference type="EMBL" id="JBEHCU010008727">
    <property type="protein sequence ID" value="KAL1381237.1"/>
    <property type="molecule type" value="Genomic_DNA"/>
</dbReference>
<evidence type="ECO:0000256" key="1">
    <source>
        <dbReference type="SAM" id="MobiDB-lite"/>
    </source>
</evidence>
<organism evidence="3 4">
    <name type="scientific">Culex pipiens pipiens</name>
    <name type="common">Northern house mosquito</name>
    <dbReference type="NCBI Taxonomy" id="38569"/>
    <lineage>
        <taxon>Eukaryota</taxon>
        <taxon>Metazoa</taxon>
        <taxon>Ecdysozoa</taxon>
        <taxon>Arthropoda</taxon>
        <taxon>Hexapoda</taxon>
        <taxon>Insecta</taxon>
        <taxon>Pterygota</taxon>
        <taxon>Neoptera</taxon>
        <taxon>Endopterygota</taxon>
        <taxon>Diptera</taxon>
        <taxon>Nematocera</taxon>
        <taxon>Culicoidea</taxon>
        <taxon>Culicidae</taxon>
        <taxon>Culicinae</taxon>
        <taxon>Culicini</taxon>
        <taxon>Culex</taxon>
        <taxon>Culex</taxon>
    </lineage>
</organism>
<feature type="transmembrane region" description="Helical" evidence="2">
    <location>
        <begin position="7"/>
        <end position="28"/>
    </location>
</feature>
<accession>A0ABD1CXU2</accession>
<feature type="compositionally biased region" description="Basic residues" evidence="1">
    <location>
        <begin position="120"/>
        <end position="130"/>
    </location>
</feature>
<feature type="compositionally biased region" description="Basic and acidic residues" evidence="1">
    <location>
        <begin position="43"/>
        <end position="72"/>
    </location>
</feature>
<evidence type="ECO:0000313" key="4">
    <source>
        <dbReference type="Proteomes" id="UP001562425"/>
    </source>
</evidence>
<feature type="region of interest" description="Disordered" evidence="1">
    <location>
        <begin position="36"/>
        <end position="148"/>
    </location>
</feature>
<proteinExistence type="predicted"/>
<keyword evidence="2" id="KW-1133">Transmembrane helix</keyword>
<dbReference type="Proteomes" id="UP001562425">
    <property type="component" value="Unassembled WGS sequence"/>
</dbReference>
<keyword evidence="2" id="KW-0472">Membrane</keyword>
<gene>
    <name evidence="3" type="ORF">pipiens_013608</name>
</gene>
<evidence type="ECO:0000313" key="3">
    <source>
        <dbReference type="EMBL" id="KAL1381237.1"/>
    </source>
</evidence>
<dbReference type="AlphaFoldDB" id="A0ABD1CXU2"/>
<name>A0ABD1CXU2_CULPP</name>
<evidence type="ECO:0000256" key="2">
    <source>
        <dbReference type="SAM" id="Phobius"/>
    </source>
</evidence>
<sequence>MKPRLCYTYCTLLLILLVSSGMLFILVASEASKPLGHQVHHQHQQEEHSPRVPTTEHEPHPEESSPEKKPSGDDPSAFQPPPSPLEVNVQSVRRAPSGVSEVGGGENAGSDPPGRDGVRKVRKKTQRTSRRKDMLTEKPAKPDEPPDLKEVIFLETVSKNAGVTDSG</sequence>